<dbReference type="InParanoid" id="M1DLX7"/>
<protein>
    <recommendedName>
        <fullName evidence="4">Integrase core domain containing protein</fullName>
    </recommendedName>
</protein>
<dbReference type="PaxDb" id="4113-PGSC0003DMT400091124"/>
<sequence>MRYNSHLHGVRSVEEETTMDRPKGNAHGQQQQGQREQTNNQQNCMSMEEILKKIMVNQAQLVADVRNNQLATLNLEKDLGNLLVPKTHDLKEVCRETRIQIPGK</sequence>
<keyword evidence="3" id="KW-1185">Reference proteome</keyword>
<dbReference type="EnsemblPlants" id="PGSC0003DMT400091124">
    <property type="protein sequence ID" value="PGSC0003DMT400091124"/>
    <property type="gene ID" value="PGSC0003DMG400040695"/>
</dbReference>
<reference evidence="3" key="1">
    <citation type="journal article" date="2011" name="Nature">
        <title>Genome sequence and analysis of the tuber crop potato.</title>
        <authorList>
            <consortium name="The Potato Genome Sequencing Consortium"/>
        </authorList>
    </citation>
    <scope>NUCLEOTIDE SEQUENCE [LARGE SCALE GENOMIC DNA]</scope>
    <source>
        <strain evidence="3">cv. DM1-3 516 R44</strain>
    </source>
</reference>
<evidence type="ECO:0000313" key="3">
    <source>
        <dbReference type="Proteomes" id="UP000011115"/>
    </source>
</evidence>
<name>M1DLX7_SOLTU</name>
<feature type="compositionally biased region" description="Low complexity" evidence="1">
    <location>
        <begin position="25"/>
        <end position="41"/>
    </location>
</feature>
<feature type="compositionally biased region" description="Basic and acidic residues" evidence="1">
    <location>
        <begin position="11"/>
        <end position="23"/>
    </location>
</feature>
<evidence type="ECO:0000313" key="2">
    <source>
        <dbReference type="EnsemblPlants" id="PGSC0003DMT400091124"/>
    </source>
</evidence>
<evidence type="ECO:0008006" key="4">
    <source>
        <dbReference type="Google" id="ProtNLM"/>
    </source>
</evidence>
<evidence type="ECO:0000256" key="1">
    <source>
        <dbReference type="SAM" id="MobiDB-lite"/>
    </source>
</evidence>
<dbReference type="Proteomes" id="UP000011115">
    <property type="component" value="Unassembled WGS sequence"/>
</dbReference>
<reference evidence="2" key="2">
    <citation type="submission" date="2015-06" db="UniProtKB">
        <authorList>
            <consortium name="EnsemblPlants"/>
        </authorList>
    </citation>
    <scope>IDENTIFICATION</scope>
    <source>
        <strain evidence="2">DM1-3 516 R44</strain>
    </source>
</reference>
<dbReference type="Gramene" id="PGSC0003DMT400091124">
    <property type="protein sequence ID" value="PGSC0003DMT400091124"/>
    <property type="gene ID" value="PGSC0003DMG400040695"/>
</dbReference>
<feature type="region of interest" description="Disordered" evidence="1">
    <location>
        <begin position="1"/>
        <end position="41"/>
    </location>
</feature>
<accession>M1DLX7</accession>
<organism evidence="2 3">
    <name type="scientific">Solanum tuberosum</name>
    <name type="common">Potato</name>
    <dbReference type="NCBI Taxonomy" id="4113"/>
    <lineage>
        <taxon>Eukaryota</taxon>
        <taxon>Viridiplantae</taxon>
        <taxon>Streptophyta</taxon>
        <taxon>Embryophyta</taxon>
        <taxon>Tracheophyta</taxon>
        <taxon>Spermatophyta</taxon>
        <taxon>Magnoliopsida</taxon>
        <taxon>eudicotyledons</taxon>
        <taxon>Gunneridae</taxon>
        <taxon>Pentapetalae</taxon>
        <taxon>asterids</taxon>
        <taxon>lamiids</taxon>
        <taxon>Solanales</taxon>
        <taxon>Solanaceae</taxon>
        <taxon>Solanoideae</taxon>
        <taxon>Solaneae</taxon>
        <taxon>Solanum</taxon>
    </lineage>
</organism>
<dbReference type="AlphaFoldDB" id="M1DLX7"/>
<proteinExistence type="predicted"/>
<dbReference type="HOGENOM" id="CLU_2254935_0_0_1"/>